<comment type="similarity">
    <text evidence="1 4">Belongs to the aldehyde dehydrogenase family.</text>
</comment>
<feature type="domain" description="Aldehyde dehydrogenase" evidence="5">
    <location>
        <begin position="23"/>
        <end position="491"/>
    </location>
</feature>
<dbReference type="FunFam" id="3.40.605.10:FF:000007">
    <property type="entry name" value="NAD/NADP-dependent betaine aldehyde dehydrogenase"/>
    <property type="match status" value="1"/>
</dbReference>
<evidence type="ECO:0000256" key="4">
    <source>
        <dbReference type="RuleBase" id="RU003345"/>
    </source>
</evidence>
<evidence type="ECO:0000313" key="7">
    <source>
        <dbReference type="Proteomes" id="UP001211907"/>
    </source>
</evidence>
<dbReference type="AlphaFoldDB" id="A0AAD5XG53"/>
<reference evidence="6" key="1">
    <citation type="submission" date="2020-05" db="EMBL/GenBank/DDBJ databases">
        <title>Phylogenomic resolution of chytrid fungi.</title>
        <authorList>
            <person name="Stajich J.E."/>
            <person name="Amses K."/>
            <person name="Simmons R."/>
            <person name="Seto K."/>
            <person name="Myers J."/>
            <person name="Bonds A."/>
            <person name="Quandt C.A."/>
            <person name="Barry K."/>
            <person name="Liu P."/>
            <person name="Grigoriev I."/>
            <person name="Longcore J.E."/>
            <person name="James T.Y."/>
        </authorList>
    </citation>
    <scope>NUCLEOTIDE SEQUENCE</scope>
    <source>
        <strain evidence="6">JEL0513</strain>
    </source>
</reference>
<dbReference type="InterPro" id="IPR016163">
    <property type="entry name" value="Ald_DH_C"/>
</dbReference>
<dbReference type="GO" id="GO:0019413">
    <property type="term" value="P:acetate biosynthetic process"/>
    <property type="evidence" value="ECO:0007669"/>
    <property type="project" value="UniProtKB-ARBA"/>
</dbReference>
<dbReference type="SUPFAM" id="SSF53720">
    <property type="entry name" value="ALDH-like"/>
    <property type="match status" value="1"/>
</dbReference>
<sequence length="496" mass="53224">MERFEKFSTSFISGRFLASNAGKARMLINPSTARPLFKTFDADASSQIQLAVDAAQETFSTKLMFWSGAMRRDALLAIANVLVTNKDFLAESEAIAGKTITDSKFDVDASAECFRFFAGLADKLHGRFFSMNPHAHAYTIREPIGVCGLITSFNYPLRTSAFVVLTAWKLAPALASGNAVILKPAHQTPISTLILASLISNKSKDSVLPAGAVNVLLGDASVGAALVEKSGVNKISFTGSTAAGSHVAKSLATSNLRKATLELGGKNAIIVYADANLDKAVTFIIEAAFSNAGQNCCAGSRLYLHSSVHDQVIQMLKRAASKLKIGDALNPDTDIGPLVDKTAMSRVDGFISRARARQNGAVVEEIFETESFLELDGNFVPPTIFSNVADEDEIAIEEIFGPVLAVMKPFDTIEESVMRANSSKYGLAAGVFTESMKVAHIASSNLKAGFVWINQYNNMPPYMPLGGMKLSGYGKECGYEAIDEFTFTKSVFSSFS</sequence>
<comment type="caution">
    <text evidence="6">The sequence shown here is derived from an EMBL/GenBank/DDBJ whole genome shotgun (WGS) entry which is preliminary data.</text>
</comment>
<evidence type="ECO:0000256" key="3">
    <source>
        <dbReference type="PROSITE-ProRule" id="PRU10007"/>
    </source>
</evidence>
<dbReference type="InterPro" id="IPR016162">
    <property type="entry name" value="Ald_DH_N"/>
</dbReference>
<protein>
    <recommendedName>
        <fullName evidence="5">Aldehyde dehydrogenase domain-containing protein</fullName>
    </recommendedName>
</protein>
<dbReference type="EMBL" id="JADGJH010000161">
    <property type="protein sequence ID" value="KAJ3135561.1"/>
    <property type="molecule type" value="Genomic_DNA"/>
</dbReference>
<dbReference type="Gene3D" id="3.40.309.10">
    <property type="entry name" value="Aldehyde Dehydrogenase, Chain A, domain 2"/>
    <property type="match status" value="1"/>
</dbReference>
<feature type="active site" evidence="3">
    <location>
        <position position="262"/>
    </location>
</feature>
<dbReference type="PROSITE" id="PS00687">
    <property type="entry name" value="ALDEHYDE_DEHYDR_GLU"/>
    <property type="match status" value="1"/>
</dbReference>
<dbReference type="Gene3D" id="3.40.605.10">
    <property type="entry name" value="Aldehyde Dehydrogenase, Chain A, domain 1"/>
    <property type="match status" value="1"/>
</dbReference>
<name>A0AAD5XG53_9FUNG</name>
<dbReference type="Proteomes" id="UP001211907">
    <property type="component" value="Unassembled WGS sequence"/>
</dbReference>
<organism evidence="6 7">
    <name type="scientific">Physocladia obscura</name>
    <dbReference type="NCBI Taxonomy" id="109957"/>
    <lineage>
        <taxon>Eukaryota</taxon>
        <taxon>Fungi</taxon>
        <taxon>Fungi incertae sedis</taxon>
        <taxon>Chytridiomycota</taxon>
        <taxon>Chytridiomycota incertae sedis</taxon>
        <taxon>Chytridiomycetes</taxon>
        <taxon>Chytridiales</taxon>
        <taxon>Chytriomycetaceae</taxon>
        <taxon>Physocladia</taxon>
    </lineage>
</organism>
<evidence type="ECO:0000256" key="2">
    <source>
        <dbReference type="ARBA" id="ARBA00023002"/>
    </source>
</evidence>
<proteinExistence type="inferred from homology"/>
<evidence type="ECO:0000256" key="1">
    <source>
        <dbReference type="ARBA" id="ARBA00009986"/>
    </source>
</evidence>
<dbReference type="InterPro" id="IPR016161">
    <property type="entry name" value="Ald_DH/histidinol_DH"/>
</dbReference>
<accession>A0AAD5XG53</accession>
<dbReference type="InterPro" id="IPR016160">
    <property type="entry name" value="Ald_DH_CS_CYS"/>
</dbReference>
<gene>
    <name evidence="6" type="ORF">HK100_002614</name>
</gene>
<evidence type="ECO:0000313" key="6">
    <source>
        <dbReference type="EMBL" id="KAJ3135561.1"/>
    </source>
</evidence>
<dbReference type="InterPro" id="IPR015590">
    <property type="entry name" value="Aldehyde_DH_dom"/>
</dbReference>
<dbReference type="PANTHER" id="PTHR11699">
    <property type="entry name" value="ALDEHYDE DEHYDROGENASE-RELATED"/>
    <property type="match status" value="1"/>
</dbReference>
<dbReference type="Pfam" id="PF00171">
    <property type="entry name" value="Aldedh"/>
    <property type="match status" value="1"/>
</dbReference>
<keyword evidence="2 4" id="KW-0560">Oxidoreductase</keyword>
<dbReference type="PROSITE" id="PS00070">
    <property type="entry name" value="ALDEHYDE_DEHYDR_CYS"/>
    <property type="match status" value="1"/>
</dbReference>
<dbReference type="GO" id="GO:0016620">
    <property type="term" value="F:oxidoreductase activity, acting on the aldehyde or oxo group of donors, NAD or NADP as acceptor"/>
    <property type="evidence" value="ECO:0007669"/>
    <property type="project" value="InterPro"/>
</dbReference>
<evidence type="ECO:0000259" key="5">
    <source>
        <dbReference type="Pfam" id="PF00171"/>
    </source>
</evidence>
<dbReference type="InterPro" id="IPR029510">
    <property type="entry name" value="Ald_DH_CS_GLU"/>
</dbReference>
<keyword evidence="7" id="KW-1185">Reference proteome</keyword>
<dbReference type="FunFam" id="3.40.309.10:FF:000001">
    <property type="entry name" value="Mitochondrial aldehyde dehydrogenase 2"/>
    <property type="match status" value="1"/>
</dbReference>